<dbReference type="PANTHER" id="PTHR24320:SF283">
    <property type="entry name" value="RETINOL DEHYDROGENASE 11"/>
    <property type="match status" value="1"/>
</dbReference>
<dbReference type="GO" id="GO:0016491">
    <property type="term" value="F:oxidoreductase activity"/>
    <property type="evidence" value="ECO:0007669"/>
    <property type="project" value="UniProtKB-KW"/>
</dbReference>
<evidence type="ECO:0000256" key="2">
    <source>
        <dbReference type="ARBA" id="ARBA00023002"/>
    </source>
</evidence>
<accession>A0A9P4NS27</accession>
<comment type="similarity">
    <text evidence="1 3">Belongs to the short-chain dehydrogenases/reductases (SDR) family.</text>
</comment>
<reference evidence="4" key="1">
    <citation type="journal article" date="2020" name="Stud. Mycol.">
        <title>101 Dothideomycetes genomes: a test case for predicting lifestyles and emergence of pathogens.</title>
        <authorList>
            <person name="Haridas S."/>
            <person name="Albert R."/>
            <person name="Binder M."/>
            <person name="Bloem J."/>
            <person name="Labutti K."/>
            <person name="Salamov A."/>
            <person name="Andreopoulos B."/>
            <person name="Baker S."/>
            <person name="Barry K."/>
            <person name="Bills G."/>
            <person name="Bluhm B."/>
            <person name="Cannon C."/>
            <person name="Castanera R."/>
            <person name="Culley D."/>
            <person name="Daum C."/>
            <person name="Ezra D."/>
            <person name="Gonzalez J."/>
            <person name="Henrissat B."/>
            <person name="Kuo A."/>
            <person name="Liang C."/>
            <person name="Lipzen A."/>
            <person name="Lutzoni F."/>
            <person name="Magnuson J."/>
            <person name="Mondo S."/>
            <person name="Nolan M."/>
            <person name="Ohm R."/>
            <person name="Pangilinan J."/>
            <person name="Park H.-J."/>
            <person name="Ramirez L."/>
            <person name="Alfaro M."/>
            <person name="Sun H."/>
            <person name="Tritt A."/>
            <person name="Yoshinaga Y."/>
            <person name="Zwiers L.-H."/>
            <person name="Turgeon B."/>
            <person name="Goodwin S."/>
            <person name="Spatafora J."/>
            <person name="Crous P."/>
            <person name="Grigoriev I."/>
        </authorList>
    </citation>
    <scope>NUCLEOTIDE SEQUENCE</scope>
    <source>
        <strain evidence="4">CBS 130266</strain>
    </source>
</reference>
<proteinExistence type="inferred from homology"/>
<gene>
    <name evidence="4" type="ORF">EJ08DRAFT_612412</name>
</gene>
<dbReference type="PRINTS" id="PR00080">
    <property type="entry name" value="SDRFAMILY"/>
</dbReference>
<evidence type="ECO:0000313" key="4">
    <source>
        <dbReference type="EMBL" id="KAF2430393.1"/>
    </source>
</evidence>
<dbReference type="Proteomes" id="UP000800235">
    <property type="component" value="Unassembled WGS sequence"/>
</dbReference>
<evidence type="ECO:0000256" key="3">
    <source>
        <dbReference type="RuleBase" id="RU000363"/>
    </source>
</evidence>
<name>A0A9P4NS27_9PEZI</name>
<dbReference type="EMBL" id="MU007039">
    <property type="protein sequence ID" value="KAF2430393.1"/>
    <property type="molecule type" value="Genomic_DNA"/>
</dbReference>
<evidence type="ECO:0000256" key="1">
    <source>
        <dbReference type="ARBA" id="ARBA00006484"/>
    </source>
</evidence>
<comment type="caution">
    <text evidence="4">The sequence shown here is derived from an EMBL/GenBank/DDBJ whole genome shotgun (WGS) entry which is preliminary data.</text>
</comment>
<protein>
    <submittedName>
        <fullName evidence="4">NAD(P)-binding protein</fullName>
    </submittedName>
</protein>
<dbReference type="InterPro" id="IPR002347">
    <property type="entry name" value="SDR_fam"/>
</dbReference>
<dbReference type="AlphaFoldDB" id="A0A9P4NS27"/>
<sequence length="320" mass="35432">MTSIFAKESEAKDVAAHYAPQIANKVILTTGVSPGGLGAFFVETIAAQKPKLLILAGRDTTKTQETADAIAKAHPNVKTRNLKLDLSDQKQIWEAAKEVLGYEENIDVLVNNAAVMACPYSKTKDGLEMQFGTGHIGHFLFTNMILKKVLEVKGRVINVSSDGHRFSPIRFDDWGFSDGKTYDKWRAYGQTKTANMLFSVALAERYGSQGLTAASLHPGAIWTNLGRHLDKEVGFDDLLALDKELDNYESKYEFQFKNFEQGTATHVYAAFEPSIAEVNGAYCIDARVGKPNEIRNNATDKEQAAKLWKLSEEILGQTFE</sequence>
<dbReference type="SUPFAM" id="SSF51735">
    <property type="entry name" value="NAD(P)-binding Rossmann-fold domains"/>
    <property type="match status" value="1"/>
</dbReference>
<dbReference type="PRINTS" id="PR00081">
    <property type="entry name" value="GDHRDH"/>
</dbReference>
<keyword evidence="2" id="KW-0560">Oxidoreductase</keyword>
<dbReference type="Pfam" id="PF00106">
    <property type="entry name" value="adh_short"/>
    <property type="match status" value="1"/>
</dbReference>
<dbReference type="PANTHER" id="PTHR24320">
    <property type="entry name" value="RETINOL DEHYDROGENASE"/>
    <property type="match status" value="1"/>
</dbReference>
<dbReference type="OrthoDB" id="191139at2759"/>
<organism evidence="4 5">
    <name type="scientific">Tothia fuscella</name>
    <dbReference type="NCBI Taxonomy" id="1048955"/>
    <lineage>
        <taxon>Eukaryota</taxon>
        <taxon>Fungi</taxon>
        <taxon>Dikarya</taxon>
        <taxon>Ascomycota</taxon>
        <taxon>Pezizomycotina</taxon>
        <taxon>Dothideomycetes</taxon>
        <taxon>Pleosporomycetidae</taxon>
        <taxon>Venturiales</taxon>
        <taxon>Cylindrosympodiaceae</taxon>
        <taxon>Tothia</taxon>
    </lineage>
</organism>
<keyword evidence="5" id="KW-1185">Reference proteome</keyword>
<dbReference type="InterPro" id="IPR036291">
    <property type="entry name" value="NAD(P)-bd_dom_sf"/>
</dbReference>
<evidence type="ECO:0000313" key="5">
    <source>
        <dbReference type="Proteomes" id="UP000800235"/>
    </source>
</evidence>
<dbReference type="Gene3D" id="3.40.50.720">
    <property type="entry name" value="NAD(P)-binding Rossmann-like Domain"/>
    <property type="match status" value="1"/>
</dbReference>